<keyword evidence="1" id="KW-0472">Membrane</keyword>
<evidence type="ECO:0000313" key="3">
    <source>
        <dbReference type="Proteomes" id="UP001189624"/>
    </source>
</evidence>
<evidence type="ECO:0000256" key="1">
    <source>
        <dbReference type="SAM" id="Phobius"/>
    </source>
</evidence>
<proteinExistence type="predicted"/>
<sequence length="253" mass="28801">MPDAVVLDCGCSFMLFLTLCEISVDGTVIVVTMQLWIAWSEELGILKTLGLKKVLEHEKPVIGWFVFPGGVPFPTFFQNSLLLMAFLSLLHYVRLWSLFGEKEQHYRDVGKLNGKILGFPRILLLMLFAFELPNPIEDKLQDFSCCSYEQQEIGNINTVSNPPPSLLCFKLRRPLFLQIFLSKRYEFLVFQRVRCLGLCWDFSFSTMHGFWPQKQRSCSEMGSTWSNSSCPKDCCNGGLAIPVGVGTCTFHDI</sequence>
<protein>
    <submittedName>
        <fullName evidence="2">Uncharacterized protein</fullName>
    </submittedName>
</protein>
<dbReference type="Gramene" id="rna-AYBTSS11_LOCUS27398">
    <property type="protein sequence ID" value="CAJ1975288.1"/>
    <property type="gene ID" value="gene-AYBTSS11_LOCUS27398"/>
</dbReference>
<accession>A0AA86T6B5</accession>
<feature type="transmembrane region" description="Helical" evidence="1">
    <location>
        <begin position="12"/>
        <end position="39"/>
    </location>
</feature>
<dbReference type="AlphaFoldDB" id="A0AA86T6B5"/>
<gene>
    <name evidence="2" type="ORF">AYBTSS11_LOCUS27398</name>
</gene>
<feature type="transmembrane region" description="Helical" evidence="1">
    <location>
        <begin position="76"/>
        <end position="95"/>
    </location>
</feature>
<organism evidence="2 3">
    <name type="scientific">Sphenostylis stenocarpa</name>
    <dbReference type="NCBI Taxonomy" id="92480"/>
    <lineage>
        <taxon>Eukaryota</taxon>
        <taxon>Viridiplantae</taxon>
        <taxon>Streptophyta</taxon>
        <taxon>Embryophyta</taxon>
        <taxon>Tracheophyta</taxon>
        <taxon>Spermatophyta</taxon>
        <taxon>Magnoliopsida</taxon>
        <taxon>eudicotyledons</taxon>
        <taxon>Gunneridae</taxon>
        <taxon>Pentapetalae</taxon>
        <taxon>rosids</taxon>
        <taxon>fabids</taxon>
        <taxon>Fabales</taxon>
        <taxon>Fabaceae</taxon>
        <taxon>Papilionoideae</taxon>
        <taxon>50 kb inversion clade</taxon>
        <taxon>NPAAA clade</taxon>
        <taxon>indigoferoid/millettioid clade</taxon>
        <taxon>Phaseoleae</taxon>
        <taxon>Sphenostylis</taxon>
    </lineage>
</organism>
<keyword evidence="1" id="KW-0812">Transmembrane</keyword>
<evidence type="ECO:0000313" key="2">
    <source>
        <dbReference type="EMBL" id="CAJ1975288.1"/>
    </source>
</evidence>
<keyword evidence="3" id="KW-1185">Reference proteome</keyword>
<reference evidence="2" key="1">
    <citation type="submission" date="2023-10" db="EMBL/GenBank/DDBJ databases">
        <authorList>
            <person name="Domelevo Entfellner J.-B."/>
        </authorList>
    </citation>
    <scope>NUCLEOTIDE SEQUENCE</scope>
</reference>
<name>A0AA86T6B5_9FABA</name>
<dbReference type="EMBL" id="OY731406">
    <property type="protein sequence ID" value="CAJ1975288.1"/>
    <property type="molecule type" value="Genomic_DNA"/>
</dbReference>
<keyword evidence="1" id="KW-1133">Transmembrane helix</keyword>
<dbReference type="Proteomes" id="UP001189624">
    <property type="component" value="Chromosome 9"/>
</dbReference>